<keyword evidence="3" id="KW-1185">Reference proteome</keyword>
<dbReference type="InterPro" id="IPR007483">
    <property type="entry name" value="Hamartin"/>
</dbReference>
<reference evidence="2 3" key="1">
    <citation type="submission" date="2016-07" db="EMBL/GenBank/DDBJ databases">
        <title>Pervasive Adenine N6-methylation of Active Genes in Fungi.</title>
        <authorList>
            <consortium name="DOE Joint Genome Institute"/>
            <person name="Mondo S.J."/>
            <person name="Dannebaum R.O."/>
            <person name="Kuo R.C."/>
            <person name="Labutti K."/>
            <person name="Haridas S."/>
            <person name="Kuo A."/>
            <person name="Salamov A."/>
            <person name="Ahrendt S.R."/>
            <person name="Lipzen A."/>
            <person name="Sullivan W."/>
            <person name="Andreopoulos W.B."/>
            <person name="Clum A."/>
            <person name="Lindquist E."/>
            <person name="Daum C."/>
            <person name="Ramamoorthy G.K."/>
            <person name="Gryganskyi A."/>
            <person name="Culley D."/>
            <person name="Magnuson J.K."/>
            <person name="James T.Y."/>
            <person name="O'Malley M.A."/>
            <person name="Stajich J.E."/>
            <person name="Spatafora J.W."/>
            <person name="Visel A."/>
            <person name="Grigoriev I.V."/>
        </authorList>
    </citation>
    <scope>NUCLEOTIDE SEQUENCE [LARGE SCALE GENOMIC DNA]</scope>
    <source>
        <strain evidence="2 3">NRRL 3301</strain>
    </source>
</reference>
<organism evidence="2 3">
    <name type="scientific">Hesseltinella vesiculosa</name>
    <dbReference type="NCBI Taxonomy" id="101127"/>
    <lineage>
        <taxon>Eukaryota</taxon>
        <taxon>Fungi</taxon>
        <taxon>Fungi incertae sedis</taxon>
        <taxon>Mucoromycota</taxon>
        <taxon>Mucoromycotina</taxon>
        <taxon>Mucoromycetes</taxon>
        <taxon>Mucorales</taxon>
        <taxon>Cunninghamellaceae</taxon>
        <taxon>Hesseltinella</taxon>
    </lineage>
</organism>
<dbReference type="STRING" id="101127.A0A1X2G6S5"/>
<comment type="caution">
    <text evidence="2">The sequence shown here is derived from an EMBL/GenBank/DDBJ whole genome shotgun (WGS) entry which is preliminary data.</text>
</comment>
<dbReference type="PANTHER" id="PTHR15154:SF2">
    <property type="entry name" value="HAMARTIN"/>
    <property type="match status" value="1"/>
</dbReference>
<dbReference type="GO" id="GO:0051726">
    <property type="term" value="P:regulation of cell cycle"/>
    <property type="evidence" value="ECO:0007669"/>
    <property type="project" value="TreeGrafter"/>
</dbReference>
<evidence type="ECO:0000313" key="3">
    <source>
        <dbReference type="Proteomes" id="UP000242146"/>
    </source>
</evidence>
<protein>
    <recommendedName>
        <fullName evidence="4">Hamartin-domain-containing protein</fullName>
    </recommendedName>
</protein>
<name>A0A1X2G6S5_9FUNG</name>
<evidence type="ECO:0008006" key="4">
    <source>
        <dbReference type="Google" id="ProtNLM"/>
    </source>
</evidence>
<dbReference type="GO" id="GO:0033596">
    <property type="term" value="C:TSC1-TSC2 complex"/>
    <property type="evidence" value="ECO:0007669"/>
    <property type="project" value="TreeGrafter"/>
</dbReference>
<proteinExistence type="predicted"/>
<dbReference type="Proteomes" id="UP000242146">
    <property type="component" value="Unassembled WGS sequence"/>
</dbReference>
<dbReference type="Pfam" id="PF04388">
    <property type="entry name" value="Hamartin"/>
    <property type="match status" value="1"/>
</dbReference>
<dbReference type="OrthoDB" id="6022054at2759"/>
<gene>
    <name evidence="2" type="ORF">DM01DRAFT_1339501</name>
</gene>
<evidence type="ECO:0000313" key="2">
    <source>
        <dbReference type="EMBL" id="ORX46499.1"/>
    </source>
</evidence>
<dbReference type="AlphaFoldDB" id="A0A1X2G6S5"/>
<feature type="region of interest" description="Disordered" evidence="1">
    <location>
        <begin position="879"/>
        <end position="911"/>
    </location>
</feature>
<evidence type="ECO:0000256" key="1">
    <source>
        <dbReference type="SAM" id="MobiDB-lite"/>
    </source>
</evidence>
<dbReference type="PANTHER" id="PTHR15154">
    <property type="entry name" value="HAMARTIN"/>
    <property type="match status" value="1"/>
</dbReference>
<dbReference type="GO" id="GO:0032007">
    <property type="term" value="P:negative regulation of TOR signaling"/>
    <property type="evidence" value="ECO:0007669"/>
    <property type="project" value="TreeGrafter"/>
</dbReference>
<sequence length="957" mass="108523">MVTLKDILKSASVSIRNATAEADGQTTLDVIDTYLDEHAQKLYATVHAGSGAVGPTTAAANATQSTTATSEDQETRAAIDKLSTELFYLYNTTILVSPIAATVVSCSPEARILHSKQLLLLKFLHALVPLLGPQRLFESSWWIEAIHPLLTTATFTDAIKNEARAIVTDSLVLELQAQTQPTCASRIVHYYLESAKKYQEREEQHIDAVLENNLFNVQEDLRMQHQALLAMEQDEWSKNLLIILMSVGAAEAKAFFCLLDHAFQSSVHRLQIVYLISEFMLRKRTHAHEILDTPLFESMLKSLMYDNSTTLIAISVTNMIMLLPRICAMLPPFLPQLFYIFARAISWDQLRDMRKRQTLSSAPGLKIDPTWDCADFTFSKLTAPPSNPQTGPFFTALYGLYPCNFLKFLHKPYAYFESVSFVVPEEFDEETFRTRVMTQVSRHMLHPNIVSMTAEDELTDRSRWMKMEPPDVIALVMSLDLTNAASRSAFSSSPQSHAPNSMDLLDTTIWSATKEYREQQHQLVKDLPAATPLAATLPPRHQHISTIDTSTPLDLAKRPSSGANSPLLAIKQQQPMMTNIVQLHKALKSGSEIFTGDDIWDATLQHVTSPSVSACASPKIKEPPNQSFQGALQSTGNEDARDPAIADSTSTMSSETKLLIAGLKREVLLLRNELTFELFLKQQHLQHIGRLHREHVMDSTVEAERQQLYNANRMLNSQLKQTTEALERLRAESAMAKQKHIKWEDDQSGKLRGFRDARREWQAHMEVAKKDLDDYRLLIDDQRSELEQARKMIFDLQNQVTTLQPMVEMASNYEQRIRQLTQQMLLWEEDTAHLKEQKKYIKGLLSEWWSMEGLVASIQAENQSLEEDIRHKSARLDQLQRQAESTLADKPDHTPDPALPAQEPTSRQKELDEMKLTMRALKEELATSEMEKLRYQAELERQKYAAQSSSETTSQPC</sequence>
<accession>A0A1X2G6S5</accession>
<dbReference type="EMBL" id="MCGT01000037">
    <property type="protein sequence ID" value="ORX46499.1"/>
    <property type="molecule type" value="Genomic_DNA"/>
</dbReference>